<keyword evidence="1" id="KW-0732">Signal</keyword>
<feature type="signal peptide" evidence="1">
    <location>
        <begin position="1"/>
        <end position="31"/>
    </location>
</feature>
<evidence type="ECO:0008006" key="4">
    <source>
        <dbReference type="Google" id="ProtNLM"/>
    </source>
</evidence>
<dbReference type="RefSeq" id="WP_112439394.1">
    <property type="nucleotide sequence ID" value="NZ_CBDRHE010000005.1"/>
</dbReference>
<dbReference type="PROSITE" id="PS51318">
    <property type="entry name" value="TAT"/>
    <property type="match status" value="1"/>
</dbReference>
<organism evidence="2 3">
    <name type="scientific">Streptomyces cadmiisoli</name>
    <dbReference type="NCBI Taxonomy" id="2184053"/>
    <lineage>
        <taxon>Bacteria</taxon>
        <taxon>Bacillati</taxon>
        <taxon>Actinomycetota</taxon>
        <taxon>Actinomycetes</taxon>
        <taxon>Kitasatosporales</taxon>
        <taxon>Streptomycetaceae</taxon>
        <taxon>Streptomyces</taxon>
        <taxon>Streptomyces aurantiacus group</taxon>
    </lineage>
</organism>
<reference evidence="2 3" key="1">
    <citation type="journal article" date="2019" name="Int. J. Syst. Evol. Microbiol.">
        <title>Streptomyces cadmiisoli sp. nov., a novel actinomycete isolated from cadmium-contaminated soil.</title>
        <authorList>
            <person name="Li K."/>
            <person name="Tang X."/>
            <person name="Zhao J."/>
            <person name="Guo Y."/>
            <person name="Tang Y."/>
            <person name="Gao J."/>
        </authorList>
    </citation>
    <scope>NUCLEOTIDE SEQUENCE [LARGE SCALE GENOMIC DNA]</scope>
    <source>
        <strain evidence="2 3">ZFG47</strain>
    </source>
</reference>
<evidence type="ECO:0000313" key="3">
    <source>
        <dbReference type="Proteomes" id="UP000249616"/>
    </source>
</evidence>
<sequence length="173" mass="18259">MTQQSLSRRRALGTAAATGLAALFTAGAARAASSARPAPLAAGTYTIALGPGNLLTAGRINEPLVILPPGHEAQEWEVVALTHGNIALRNLGGNVYMGHQGTFHPHRFAVATTTPFEWGLAPSGAFGGFRVTAPGSDLVLGQSPLLVSPLRVDLQYRREADLRQAWQFRPVTN</sequence>
<dbReference type="Gene3D" id="2.80.10.50">
    <property type="match status" value="1"/>
</dbReference>
<evidence type="ECO:0000256" key="1">
    <source>
        <dbReference type="SAM" id="SignalP"/>
    </source>
</evidence>
<gene>
    <name evidence="2" type="ORF">DN051_22770</name>
</gene>
<name>A0A2Z4J1W8_9ACTN</name>
<proteinExistence type="predicted"/>
<dbReference type="AlphaFoldDB" id="A0A2Z4J1W8"/>
<accession>A0A2Z4J1W8</accession>
<dbReference type="Proteomes" id="UP000249616">
    <property type="component" value="Chromosome"/>
</dbReference>
<protein>
    <recommendedName>
        <fullName evidence="4">Twin-arginine translocation signal domain-containing protein</fullName>
    </recommendedName>
</protein>
<feature type="chain" id="PRO_5016247445" description="Twin-arginine translocation signal domain-containing protein" evidence="1">
    <location>
        <begin position="32"/>
        <end position="173"/>
    </location>
</feature>
<dbReference type="KEGG" id="scad:DN051_22770"/>
<dbReference type="InterPro" id="IPR006311">
    <property type="entry name" value="TAT_signal"/>
</dbReference>
<keyword evidence="3" id="KW-1185">Reference proteome</keyword>
<evidence type="ECO:0000313" key="2">
    <source>
        <dbReference type="EMBL" id="AWW39129.1"/>
    </source>
</evidence>
<dbReference type="EMBL" id="CP030073">
    <property type="protein sequence ID" value="AWW39129.1"/>
    <property type="molecule type" value="Genomic_DNA"/>
</dbReference>